<dbReference type="AlphaFoldDB" id="A0A6A6EHM6"/>
<dbReference type="GO" id="GO:0005739">
    <property type="term" value="C:mitochondrion"/>
    <property type="evidence" value="ECO:0007669"/>
    <property type="project" value="TreeGrafter"/>
</dbReference>
<evidence type="ECO:0000313" key="5">
    <source>
        <dbReference type="Proteomes" id="UP000800200"/>
    </source>
</evidence>
<dbReference type="EMBL" id="ML994618">
    <property type="protein sequence ID" value="KAF2190605.1"/>
    <property type="molecule type" value="Genomic_DNA"/>
</dbReference>
<organism evidence="4 5">
    <name type="scientific">Zopfia rhizophila CBS 207.26</name>
    <dbReference type="NCBI Taxonomy" id="1314779"/>
    <lineage>
        <taxon>Eukaryota</taxon>
        <taxon>Fungi</taxon>
        <taxon>Dikarya</taxon>
        <taxon>Ascomycota</taxon>
        <taxon>Pezizomycotina</taxon>
        <taxon>Dothideomycetes</taxon>
        <taxon>Dothideomycetes incertae sedis</taxon>
        <taxon>Zopfiaceae</taxon>
        <taxon>Zopfia</taxon>
    </lineage>
</organism>
<dbReference type="GO" id="GO:0005634">
    <property type="term" value="C:nucleus"/>
    <property type="evidence" value="ECO:0007669"/>
    <property type="project" value="TreeGrafter"/>
</dbReference>
<dbReference type="GO" id="GO:0043504">
    <property type="term" value="P:mitochondrial DNA repair"/>
    <property type="evidence" value="ECO:0007669"/>
    <property type="project" value="TreeGrafter"/>
</dbReference>
<feature type="compositionally biased region" description="Basic residues" evidence="3">
    <location>
        <begin position="44"/>
        <end position="53"/>
    </location>
</feature>
<dbReference type="PANTHER" id="PTHR31290">
    <property type="entry name" value="UV-DAMAGE ENDONUCLEASE"/>
    <property type="match status" value="1"/>
</dbReference>
<feature type="compositionally biased region" description="Basic and acidic residues" evidence="3">
    <location>
        <begin position="83"/>
        <end position="94"/>
    </location>
</feature>
<name>A0A6A6EHM6_9PEZI</name>
<keyword evidence="1" id="KW-0227">DNA damage</keyword>
<evidence type="ECO:0000256" key="2">
    <source>
        <dbReference type="ARBA" id="ARBA00023204"/>
    </source>
</evidence>
<keyword evidence="5" id="KW-1185">Reference proteome</keyword>
<evidence type="ECO:0000313" key="4">
    <source>
        <dbReference type="EMBL" id="KAF2190605.1"/>
    </source>
</evidence>
<dbReference type="PANTHER" id="PTHR31290:SF5">
    <property type="entry name" value="UV-DAMAGE ENDONUCLEASE"/>
    <property type="match status" value="1"/>
</dbReference>
<gene>
    <name evidence="4" type="ORF">K469DRAFT_721512</name>
</gene>
<evidence type="ECO:0000256" key="1">
    <source>
        <dbReference type="ARBA" id="ARBA00022763"/>
    </source>
</evidence>
<feature type="region of interest" description="Disordered" evidence="3">
    <location>
        <begin position="75"/>
        <end position="103"/>
    </location>
</feature>
<reference evidence="4" key="1">
    <citation type="journal article" date="2020" name="Stud. Mycol.">
        <title>101 Dothideomycetes genomes: a test case for predicting lifestyles and emergence of pathogens.</title>
        <authorList>
            <person name="Haridas S."/>
            <person name="Albert R."/>
            <person name="Binder M."/>
            <person name="Bloem J."/>
            <person name="Labutti K."/>
            <person name="Salamov A."/>
            <person name="Andreopoulos B."/>
            <person name="Baker S."/>
            <person name="Barry K."/>
            <person name="Bills G."/>
            <person name="Bluhm B."/>
            <person name="Cannon C."/>
            <person name="Castanera R."/>
            <person name="Culley D."/>
            <person name="Daum C."/>
            <person name="Ezra D."/>
            <person name="Gonzalez J."/>
            <person name="Henrissat B."/>
            <person name="Kuo A."/>
            <person name="Liang C."/>
            <person name="Lipzen A."/>
            <person name="Lutzoni F."/>
            <person name="Magnuson J."/>
            <person name="Mondo S."/>
            <person name="Nolan M."/>
            <person name="Ohm R."/>
            <person name="Pangilinan J."/>
            <person name="Park H.-J."/>
            <person name="Ramirez L."/>
            <person name="Alfaro M."/>
            <person name="Sun H."/>
            <person name="Tritt A."/>
            <person name="Yoshinaga Y."/>
            <person name="Zwiers L.-H."/>
            <person name="Turgeon B."/>
            <person name="Goodwin S."/>
            <person name="Spatafora J."/>
            <person name="Crous P."/>
            <person name="Grigoriev I."/>
        </authorList>
    </citation>
    <scope>NUCLEOTIDE SEQUENCE</scope>
    <source>
        <strain evidence="4">CBS 207.26</strain>
    </source>
</reference>
<feature type="region of interest" description="Disordered" evidence="3">
    <location>
        <begin position="38"/>
        <end position="62"/>
    </location>
</feature>
<proteinExistence type="predicted"/>
<dbReference type="GO" id="GO:0004519">
    <property type="term" value="F:endonuclease activity"/>
    <property type="evidence" value="ECO:0007669"/>
    <property type="project" value="InterPro"/>
</dbReference>
<evidence type="ECO:0000256" key="3">
    <source>
        <dbReference type="SAM" id="MobiDB-lite"/>
    </source>
</evidence>
<dbReference type="OrthoDB" id="541883at2759"/>
<protein>
    <submittedName>
        <fullName evidence="4">Uncharacterized protein</fullName>
    </submittedName>
</protein>
<sequence length="103" mass="11957">MNLMIEAKDKEQAVFELMRMFKLPGIQLFNKVSLHVRRDENRPGKAKPKNTAKKGKEEDDGLDAMNEKIEVKEEKGPVLVPEDEIRTSGPERRVYWPPGMEEY</sequence>
<keyword evidence="2" id="KW-0234">DNA repair</keyword>
<dbReference type="GO" id="GO:0006289">
    <property type="term" value="P:nucleotide-excision repair"/>
    <property type="evidence" value="ECO:0007669"/>
    <property type="project" value="InterPro"/>
</dbReference>
<accession>A0A6A6EHM6</accession>
<dbReference type="Proteomes" id="UP000800200">
    <property type="component" value="Unassembled WGS sequence"/>
</dbReference>
<dbReference type="InterPro" id="IPR004601">
    <property type="entry name" value="UvdE"/>
</dbReference>
<dbReference type="GO" id="GO:0009411">
    <property type="term" value="P:response to UV"/>
    <property type="evidence" value="ECO:0007669"/>
    <property type="project" value="InterPro"/>
</dbReference>